<gene>
    <name evidence="8" type="ORF">BDV23DRAFT_178751</name>
</gene>
<evidence type="ECO:0000256" key="5">
    <source>
        <dbReference type="ARBA" id="ARBA00038359"/>
    </source>
</evidence>
<organism evidence="8">
    <name type="scientific">Petromyces alliaceus</name>
    <name type="common">Aspergillus alliaceus</name>
    <dbReference type="NCBI Taxonomy" id="209559"/>
    <lineage>
        <taxon>Eukaryota</taxon>
        <taxon>Fungi</taxon>
        <taxon>Dikarya</taxon>
        <taxon>Ascomycota</taxon>
        <taxon>Pezizomycotina</taxon>
        <taxon>Eurotiomycetes</taxon>
        <taxon>Eurotiomycetidae</taxon>
        <taxon>Eurotiales</taxon>
        <taxon>Aspergillaceae</taxon>
        <taxon>Aspergillus</taxon>
        <taxon>Aspergillus subgen. Circumdati</taxon>
    </lineage>
</organism>
<evidence type="ECO:0000256" key="4">
    <source>
        <dbReference type="ARBA" id="ARBA00023136"/>
    </source>
</evidence>
<dbReference type="Pfam" id="PF20684">
    <property type="entry name" value="Fung_rhodopsin"/>
    <property type="match status" value="1"/>
</dbReference>
<evidence type="ECO:0000259" key="7">
    <source>
        <dbReference type="Pfam" id="PF20684"/>
    </source>
</evidence>
<feature type="transmembrane region" description="Helical" evidence="6">
    <location>
        <begin position="133"/>
        <end position="154"/>
    </location>
</feature>
<sequence length="349" mass="38857">MGWVYHASPDVEAQSQYREILGVCLSLTLLMVITVSLRLGLRIHARRLGAADYVMGMSMLFSVIYSALCIAQSKYGLGLPLNLRPKENLPTYKKLNYAGRPFYQVGIAGFKASLCLSYLRLLSKTSMSLYRSLIWTVVIISTLGHIAGACTLIFNCRPVELAWRTNITGTCLPIGDNFYGLAIFTIICDIAVIFLPIPLLLRLKIKPAQKAGVVCLFLLGLFTTICSIMRLTQIHRVAYGDGNSTALVLWGTIEFNVGNIITCIPYLTPLLKGLVRDSRSNSNPYESQWRYTLESWKDPRSQLRLPASAPAHLRRSPSEELMLDGRPGHGGIEMTVELRVSLERKASRV</sequence>
<feature type="transmembrane region" description="Helical" evidence="6">
    <location>
        <begin position="53"/>
        <end position="73"/>
    </location>
</feature>
<feature type="transmembrane region" description="Helical" evidence="6">
    <location>
        <begin position="247"/>
        <end position="267"/>
    </location>
</feature>
<feature type="domain" description="Rhodopsin" evidence="7">
    <location>
        <begin position="37"/>
        <end position="272"/>
    </location>
</feature>
<accession>A0A5N7CLV0</accession>
<comment type="similarity">
    <text evidence="5">Belongs to the SAT4 family.</text>
</comment>
<keyword evidence="4 6" id="KW-0472">Membrane</keyword>
<evidence type="ECO:0000256" key="3">
    <source>
        <dbReference type="ARBA" id="ARBA00022989"/>
    </source>
</evidence>
<proteinExistence type="inferred from homology"/>
<reference evidence="8" key="1">
    <citation type="submission" date="2019-04" db="EMBL/GenBank/DDBJ databases">
        <title>Friends and foes A comparative genomics studyof 23 Aspergillus species from section Flavi.</title>
        <authorList>
            <consortium name="DOE Joint Genome Institute"/>
            <person name="Kjaerbolling I."/>
            <person name="Vesth T."/>
            <person name="Frisvad J.C."/>
            <person name="Nybo J.L."/>
            <person name="Theobald S."/>
            <person name="Kildgaard S."/>
            <person name="Isbrandt T."/>
            <person name="Kuo A."/>
            <person name="Sato A."/>
            <person name="Lyhne E.K."/>
            <person name="Kogle M.E."/>
            <person name="Wiebenga A."/>
            <person name="Kun R.S."/>
            <person name="Lubbers R.J."/>
            <person name="Makela M.R."/>
            <person name="Barry K."/>
            <person name="Chovatia M."/>
            <person name="Clum A."/>
            <person name="Daum C."/>
            <person name="Haridas S."/>
            <person name="He G."/>
            <person name="LaButti K."/>
            <person name="Lipzen A."/>
            <person name="Mondo S."/>
            <person name="Riley R."/>
            <person name="Salamov A."/>
            <person name="Simmons B.A."/>
            <person name="Magnuson J.K."/>
            <person name="Henrissat B."/>
            <person name="Mortensen U.H."/>
            <person name="Larsen T.O."/>
            <person name="Devries R.P."/>
            <person name="Grigoriev I.V."/>
            <person name="Machida M."/>
            <person name="Baker S.E."/>
            <person name="Andersen M.R."/>
        </authorList>
    </citation>
    <scope>NUCLEOTIDE SEQUENCE [LARGE SCALE GENOMIC DNA]</scope>
    <source>
        <strain evidence="8">IBT 14317</strain>
    </source>
</reference>
<dbReference type="InterPro" id="IPR049326">
    <property type="entry name" value="Rhodopsin_dom_fungi"/>
</dbReference>
<dbReference type="AlphaFoldDB" id="A0A5N7CLV0"/>
<feature type="transmembrane region" description="Helical" evidence="6">
    <location>
        <begin position="213"/>
        <end position="235"/>
    </location>
</feature>
<feature type="transmembrane region" description="Helical" evidence="6">
    <location>
        <begin position="102"/>
        <end position="121"/>
    </location>
</feature>
<keyword evidence="2 6" id="KW-0812">Transmembrane</keyword>
<dbReference type="PANTHER" id="PTHR33048:SF146">
    <property type="entry name" value="INTEGRAL MEMBRANE PROTEIN"/>
    <property type="match status" value="1"/>
</dbReference>
<comment type="subcellular location">
    <subcellularLocation>
        <location evidence="1">Membrane</location>
        <topology evidence="1">Multi-pass membrane protein</topology>
    </subcellularLocation>
</comment>
<feature type="transmembrane region" description="Helical" evidence="6">
    <location>
        <begin position="20"/>
        <end position="41"/>
    </location>
</feature>
<dbReference type="Proteomes" id="UP000326877">
    <property type="component" value="Unassembled WGS sequence"/>
</dbReference>
<dbReference type="InterPro" id="IPR052337">
    <property type="entry name" value="SAT4-like"/>
</dbReference>
<keyword evidence="3 6" id="KW-1133">Transmembrane helix</keyword>
<dbReference type="OrthoDB" id="10017208at2759"/>
<dbReference type="EMBL" id="ML735219">
    <property type="protein sequence ID" value="KAE8395230.1"/>
    <property type="molecule type" value="Genomic_DNA"/>
</dbReference>
<evidence type="ECO:0000313" key="8">
    <source>
        <dbReference type="EMBL" id="KAE8395230.1"/>
    </source>
</evidence>
<evidence type="ECO:0000256" key="6">
    <source>
        <dbReference type="SAM" id="Phobius"/>
    </source>
</evidence>
<name>A0A5N7CLV0_PETAA</name>
<protein>
    <recommendedName>
        <fullName evidence="7">Rhodopsin domain-containing protein</fullName>
    </recommendedName>
</protein>
<dbReference type="GO" id="GO:0016020">
    <property type="term" value="C:membrane"/>
    <property type="evidence" value="ECO:0007669"/>
    <property type="project" value="UniProtKB-SubCell"/>
</dbReference>
<evidence type="ECO:0000256" key="2">
    <source>
        <dbReference type="ARBA" id="ARBA00022692"/>
    </source>
</evidence>
<dbReference type="PANTHER" id="PTHR33048">
    <property type="entry name" value="PTH11-LIKE INTEGRAL MEMBRANE PROTEIN (AFU_ORTHOLOGUE AFUA_5G11245)"/>
    <property type="match status" value="1"/>
</dbReference>
<evidence type="ECO:0000256" key="1">
    <source>
        <dbReference type="ARBA" id="ARBA00004141"/>
    </source>
</evidence>
<feature type="transmembrane region" description="Helical" evidence="6">
    <location>
        <begin position="178"/>
        <end position="201"/>
    </location>
</feature>